<dbReference type="Proteomes" id="UP001371218">
    <property type="component" value="Unassembled WGS sequence"/>
</dbReference>
<dbReference type="PROSITE" id="PS51273">
    <property type="entry name" value="GATASE_TYPE_1"/>
    <property type="match status" value="1"/>
</dbReference>
<evidence type="ECO:0000313" key="2">
    <source>
        <dbReference type="Proteomes" id="UP001371218"/>
    </source>
</evidence>
<keyword evidence="1" id="KW-0378">Hydrolase</keyword>
<dbReference type="InterPro" id="IPR044668">
    <property type="entry name" value="PuuD-like"/>
</dbReference>
<protein>
    <submittedName>
        <fullName evidence="1">Gamma-glutamyl-gamma-aminobutyrate hydrolase family protein</fullName>
    </submittedName>
</protein>
<keyword evidence="2" id="KW-1185">Reference proteome</keyword>
<dbReference type="GO" id="GO:0016787">
    <property type="term" value="F:hydrolase activity"/>
    <property type="evidence" value="ECO:0007669"/>
    <property type="project" value="UniProtKB-KW"/>
</dbReference>
<dbReference type="InterPro" id="IPR029062">
    <property type="entry name" value="Class_I_gatase-like"/>
</dbReference>
<reference evidence="1 2" key="1">
    <citation type="submission" date="2024-04" db="EMBL/GenBank/DDBJ databases">
        <title>Novel species of the genus Ideonella isolated from streams.</title>
        <authorList>
            <person name="Lu H."/>
        </authorList>
    </citation>
    <scope>NUCLEOTIDE SEQUENCE [LARGE SCALE GENOMIC DNA]</scope>
    <source>
        <strain evidence="1 2">DXS29W</strain>
    </source>
</reference>
<gene>
    <name evidence="1" type="ORF">AACH06_24255</name>
</gene>
<dbReference type="PANTHER" id="PTHR43235">
    <property type="entry name" value="GLUTAMINE AMIDOTRANSFERASE PB2B2.05-RELATED"/>
    <property type="match status" value="1"/>
</dbReference>
<dbReference type="SUPFAM" id="SSF52317">
    <property type="entry name" value="Class I glutamine amidotransferase-like"/>
    <property type="match status" value="1"/>
</dbReference>
<accession>A0ABU9BZE8</accession>
<dbReference type="RefSeq" id="WP_341428372.1">
    <property type="nucleotide sequence ID" value="NZ_JBBUTG010000023.1"/>
</dbReference>
<dbReference type="PANTHER" id="PTHR43235:SF1">
    <property type="entry name" value="GLUTAMINE AMIDOTRANSFERASE PB2B2.05-RELATED"/>
    <property type="match status" value="1"/>
</dbReference>
<sequence>MTQPHNPSASTASPKPIVLVPACNRMLGEHPFHIAGKKYIDAVRLAGAQPLVVPSADDSELEALLDLADGVLLTGSPSNVHPSHFGEEVLDPSLPLDPLRDSWTLPLIRRVVERGIPLFTICRGTQEANVALGGSLHQAVHEVDGHHDHRGGPDGTPAAEVYGPAHDVVVAEGGVLSKIVGQPRFEVNSVHGQAVNRLADGLRVEARAPDGVVEAFSVAESRGFSLCVQWHPEWLAADNPVSMKMLTAFGEACRRYREGRRGPHP</sequence>
<dbReference type="EMBL" id="JBBUTG010000023">
    <property type="protein sequence ID" value="MEK8033950.1"/>
    <property type="molecule type" value="Genomic_DNA"/>
</dbReference>
<dbReference type="InterPro" id="IPR011697">
    <property type="entry name" value="Peptidase_C26"/>
</dbReference>
<organism evidence="1 2">
    <name type="scientific">Ideonella lacteola</name>
    <dbReference type="NCBI Taxonomy" id="2984193"/>
    <lineage>
        <taxon>Bacteria</taxon>
        <taxon>Pseudomonadati</taxon>
        <taxon>Pseudomonadota</taxon>
        <taxon>Betaproteobacteria</taxon>
        <taxon>Burkholderiales</taxon>
        <taxon>Sphaerotilaceae</taxon>
        <taxon>Ideonella</taxon>
    </lineage>
</organism>
<evidence type="ECO:0000313" key="1">
    <source>
        <dbReference type="EMBL" id="MEK8033950.1"/>
    </source>
</evidence>
<name>A0ABU9BZE8_9BURK</name>
<dbReference type="Pfam" id="PF07722">
    <property type="entry name" value="Peptidase_C26"/>
    <property type="match status" value="1"/>
</dbReference>
<comment type="caution">
    <text evidence="1">The sequence shown here is derived from an EMBL/GenBank/DDBJ whole genome shotgun (WGS) entry which is preliminary data.</text>
</comment>
<dbReference type="CDD" id="cd01745">
    <property type="entry name" value="GATase1_2"/>
    <property type="match status" value="1"/>
</dbReference>
<proteinExistence type="predicted"/>
<dbReference type="Gene3D" id="3.40.50.880">
    <property type="match status" value="1"/>
</dbReference>